<feature type="chain" id="PRO_5009361283" description="Porin" evidence="10">
    <location>
        <begin position="24"/>
        <end position="530"/>
    </location>
</feature>
<evidence type="ECO:0000313" key="12">
    <source>
        <dbReference type="Proteomes" id="UP000051660"/>
    </source>
</evidence>
<feature type="signal peptide" evidence="10">
    <location>
        <begin position="1"/>
        <end position="23"/>
    </location>
</feature>
<dbReference type="GO" id="GO:0006811">
    <property type="term" value="P:monoatomic ion transport"/>
    <property type="evidence" value="ECO:0007669"/>
    <property type="project" value="UniProtKB-KW"/>
</dbReference>
<dbReference type="OrthoDB" id="7801681at2"/>
<comment type="function">
    <text evidence="10">Forms passive diffusion pores that allow small molecular weight hydrophilic materials across the outer membrane.</text>
</comment>
<dbReference type="STRING" id="722472.SAMN05444321_2744"/>
<evidence type="ECO:0000256" key="2">
    <source>
        <dbReference type="ARBA" id="ARBA00022448"/>
    </source>
</evidence>
<dbReference type="EMBL" id="LLYB01000110">
    <property type="protein sequence ID" value="KRR18104.1"/>
    <property type="molecule type" value="Genomic_DNA"/>
</dbReference>
<comment type="subcellular location">
    <subcellularLocation>
        <location evidence="10">Cell outer membrane</location>
        <topology evidence="10">Multi-pass membrane protein</topology>
    </subcellularLocation>
</comment>
<evidence type="ECO:0000313" key="11">
    <source>
        <dbReference type="EMBL" id="KRR18104.1"/>
    </source>
</evidence>
<dbReference type="GO" id="GO:0046930">
    <property type="term" value="C:pore complex"/>
    <property type="evidence" value="ECO:0007669"/>
    <property type="project" value="UniProtKB-KW"/>
</dbReference>
<evidence type="ECO:0000256" key="8">
    <source>
        <dbReference type="ARBA" id="ARBA00023136"/>
    </source>
</evidence>
<dbReference type="InterPro" id="IPR003684">
    <property type="entry name" value="Porin_alphabac"/>
</dbReference>
<dbReference type="GO" id="GO:0009279">
    <property type="term" value="C:cell outer membrane"/>
    <property type="evidence" value="ECO:0007669"/>
    <property type="project" value="UniProtKB-SubCell"/>
</dbReference>
<sequence length="530" mass="55444">MIRARTLILGSAAGLIAVSGAQAADLPVKAKAVEYVRICSLYGAGFFFIPGTDTCIKIGGYLRADTTFNGAVHGGPAWNSDLGQQNRYRDYFVSRSRLALTIDTRTATEYGVVRTFGQGDFQFNNFGTSNPTTLTNFPAQASNALNVAGGGYVAVEFLFIQFAGFTFGKSASAYATPWQGFPGNINSSLLGGQNTDTGVNNIQYTAEFGNGVSASIGLDDPTVWDRTAVYNLSIPGAIGANGTGSNAYAGTHAPEIVGRIRVDQAWGLFQVSAAAHEVSGSYNTLDAGGVPSAASEISGHPETKWGGAVMAGLQIKNIPTGVGDDIKVDASYAKGATKYVIATSGTSPNFAMFGDSGFGYQSVGFGATTDGVYFPGAAGTGGIALTTAWGVRGAFNHNWDPYWSTSLFGSYSSVRYDGGTNDNLLGAGTSTAKGAYCAAFAASHPGQALAGNAAGAYTCNPDFNVSQLGVVTRWTPVKNLTFSGEVQWFHLDQKMSGSSVFTATAPKPNALYEFKDQDTVLLQLRVQRNF</sequence>
<name>A0A0R3MCX1_9BRAD</name>
<comment type="caution">
    <text evidence="11">The sequence shown here is derived from an EMBL/GenBank/DDBJ whole genome shotgun (WGS) entry which is preliminary data.</text>
</comment>
<dbReference type="Pfam" id="PF02530">
    <property type="entry name" value="Porin_2"/>
    <property type="match status" value="1"/>
</dbReference>
<proteinExistence type="inferred from homology"/>
<comment type="domain">
    <text evidence="10">Consists of 16-stranded beta-barrel sheets, with large surface-exposed loops, that form a transmembrane pore at the center of each barrel. The pore is partially ocluded by a peptide loop that folds into the pore lumen.</text>
</comment>
<accession>A0A0R3MCX1</accession>
<reference evidence="11 12" key="1">
    <citation type="submission" date="2014-03" db="EMBL/GenBank/DDBJ databases">
        <title>Bradyrhizobium valentinum sp. nov., isolated from effective nodules of Lupinus mariae-josephae, a lupine endemic of basic-lime soils in Eastern Spain.</title>
        <authorList>
            <person name="Duran D."/>
            <person name="Rey L."/>
            <person name="Navarro A."/>
            <person name="Busquets A."/>
            <person name="Imperial J."/>
            <person name="Ruiz-Argueso T."/>
        </authorList>
    </citation>
    <scope>NUCLEOTIDE SEQUENCE [LARGE SCALE GENOMIC DNA]</scope>
    <source>
        <strain evidence="11 12">CCBAU 23086</strain>
    </source>
</reference>
<evidence type="ECO:0000256" key="3">
    <source>
        <dbReference type="ARBA" id="ARBA00022452"/>
    </source>
</evidence>
<dbReference type="GO" id="GO:0015288">
    <property type="term" value="F:porin activity"/>
    <property type="evidence" value="ECO:0007669"/>
    <property type="project" value="UniProtKB-KW"/>
</dbReference>
<comment type="similarity">
    <text evidence="1 10">Belongs to the alphaproteobacteria porin family.</text>
</comment>
<dbReference type="AlphaFoldDB" id="A0A0R3MCX1"/>
<keyword evidence="6 10" id="KW-0406">Ion transport</keyword>
<keyword evidence="7 10" id="KW-0626">Porin</keyword>
<keyword evidence="9 10" id="KW-0998">Cell outer membrane</keyword>
<protein>
    <recommendedName>
        <fullName evidence="10">Porin</fullName>
    </recommendedName>
</protein>
<evidence type="ECO:0000256" key="9">
    <source>
        <dbReference type="ARBA" id="ARBA00023237"/>
    </source>
</evidence>
<dbReference type="RefSeq" id="WP_057861784.1">
    <property type="nucleotide sequence ID" value="NZ_LLYB01000110.1"/>
</dbReference>
<evidence type="ECO:0000256" key="5">
    <source>
        <dbReference type="ARBA" id="ARBA00022729"/>
    </source>
</evidence>
<keyword evidence="8 10" id="KW-0472">Membrane</keyword>
<evidence type="ECO:0000256" key="1">
    <source>
        <dbReference type="ARBA" id="ARBA00009521"/>
    </source>
</evidence>
<gene>
    <name evidence="11" type="ORF">CQ14_36135</name>
</gene>
<keyword evidence="4 10" id="KW-0812">Transmembrane</keyword>
<evidence type="ECO:0000256" key="7">
    <source>
        <dbReference type="ARBA" id="ARBA00023114"/>
    </source>
</evidence>
<keyword evidence="3 10" id="KW-1134">Transmembrane beta strand</keyword>
<evidence type="ECO:0000256" key="4">
    <source>
        <dbReference type="ARBA" id="ARBA00022692"/>
    </source>
</evidence>
<evidence type="ECO:0000256" key="6">
    <source>
        <dbReference type="ARBA" id="ARBA00023065"/>
    </source>
</evidence>
<evidence type="ECO:0000256" key="10">
    <source>
        <dbReference type="RuleBase" id="RU364005"/>
    </source>
</evidence>
<dbReference type="Proteomes" id="UP000051660">
    <property type="component" value="Unassembled WGS sequence"/>
</dbReference>
<keyword evidence="5 10" id="KW-0732">Signal</keyword>
<organism evidence="11 12">
    <name type="scientific">Bradyrhizobium lablabi</name>
    <dbReference type="NCBI Taxonomy" id="722472"/>
    <lineage>
        <taxon>Bacteria</taxon>
        <taxon>Pseudomonadati</taxon>
        <taxon>Pseudomonadota</taxon>
        <taxon>Alphaproteobacteria</taxon>
        <taxon>Hyphomicrobiales</taxon>
        <taxon>Nitrobacteraceae</taxon>
        <taxon>Bradyrhizobium</taxon>
    </lineage>
</organism>
<keyword evidence="2 10" id="KW-0813">Transport</keyword>